<accession>A0AAP9KIY8</accession>
<dbReference type="RefSeq" id="WP_154320659.1">
    <property type="nucleotide sequence ID" value="NZ_CP046045.1"/>
</dbReference>
<dbReference type="Proteomes" id="UP000405075">
    <property type="component" value="Chromosome"/>
</dbReference>
<name>A0AAP9KIY8_9GAMM</name>
<evidence type="ECO:0000313" key="1">
    <source>
        <dbReference type="EMBL" id="QGM27418.1"/>
    </source>
</evidence>
<sequence length="122" mass="13867">MLFLDDTAQTEPQRKITLDLSQDAATIQQHIVALSQKYQPELIVAEGLEADFILESLTEILPHCGGIALKHPTDNVSLEKLQHAYLQRGKQRFYEVRIMLLQTHPQFKSFSRPLAKVKNASI</sequence>
<proteinExistence type="predicted"/>
<evidence type="ECO:0000313" key="2">
    <source>
        <dbReference type="Proteomes" id="UP000405075"/>
    </source>
</evidence>
<protein>
    <submittedName>
        <fullName evidence="1">Uncharacterized protein</fullName>
    </submittedName>
</protein>
<gene>
    <name evidence="1" type="ORF">GJD93_06885</name>
</gene>
<dbReference type="AlphaFoldDB" id="A0AAP9KIY8"/>
<dbReference type="EMBL" id="CP046045">
    <property type="protein sequence ID" value="QGM27418.1"/>
    <property type="molecule type" value="Genomic_DNA"/>
</dbReference>
<reference evidence="2" key="1">
    <citation type="submission" date="2019-11" db="EMBL/GenBank/DDBJ databases">
        <title>Escherichia coli 1916D6.</title>
        <authorList>
            <person name="Yao H."/>
            <person name="Du X."/>
            <person name="Yu R."/>
            <person name="Li A."/>
        </authorList>
    </citation>
    <scope>NUCLEOTIDE SEQUENCE [LARGE SCALE GENOMIC DNA]</scope>
    <source>
        <strain evidence="2">19110F47</strain>
    </source>
</reference>
<organism evidence="1 2">
    <name type="scientific">Acinetobacter towneri</name>
    <dbReference type="NCBI Taxonomy" id="202956"/>
    <lineage>
        <taxon>Bacteria</taxon>
        <taxon>Pseudomonadati</taxon>
        <taxon>Pseudomonadota</taxon>
        <taxon>Gammaproteobacteria</taxon>
        <taxon>Moraxellales</taxon>
        <taxon>Moraxellaceae</taxon>
        <taxon>Acinetobacter</taxon>
    </lineage>
</organism>